<organism evidence="2 3">
    <name type="scientific">Drancourtella massiliensis</name>
    <dbReference type="NCBI Taxonomy" id="1632013"/>
    <lineage>
        <taxon>Bacteria</taxon>
        <taxon>Bacillati</taxon>
        <taxon>Bacillota</taxon>
        <taxon>Clostridia</taxon>
        <taxon>Eubacteriales</taxon>
        <taxon>Oscillospiraceae</taxon>
        <taxon>Drancourtella</taxon>
    </lineage>
</organism>
<dbReference type="EMBL" id="JACJKH010000022">
    <property type="protein sequence ID" value="MBM6745010.1"/>
    <property type="molecule type" value="Genomic_DNA"/>
</dbReference>
<reference evidence="2 3" key="1">
    <citation type="journal article" date="2021" name="Sci. Rep.">
        <title>The distribution of antibiotic resistance genes in chicken gut microbiota commensals.</title>
        <authorList>
            <person name="Juricova H."/>
            <person name="Matiasovicova J."/>
            <person name="Kubasova T."/>
            <person name="Cejkova D."/>
            <person name="Rychlik I."/>
        </authorList>
    </citation>
    <scope>NUCLEOTIDE SEQUENCE [LARGE SCALE GENOMIC DNA]</scope>
    <source>
        <strain evidence="2 3">An770</strain>
    </source>
</reference>
<sequence length="293" mass="34292">MTLVSVIMPTYKGKKENLERSIQSVISQTYQCWELIIIDDNQEEKYSKLVRKVIEKFNDPRIVYIKNIKNLGSAKARNEGIKKSKGQFITFLDDDDEYLPLKIESQLKLMEKEGGDFSLTDLNLFNDNGKLVRKRRHSYLKNGDKPLVLHLKYHLTGTDTFMFRREYLFKIGLFDSIDIGDEFYLMLKAIQNKGKLVYEPICCVKAYVHGKGIGLTAGDNKIKGEKQLYAVKRKFFSQLSKEDISYIKMRHYLVLLSCELKNRKIGNSLYYFLMAFSSNPKNFLKFCINRKEY</sequence>
<keyword evidence="3" id="KW-1185">Reference proteome</keyword>
<dbReference type="Gene3D" id="3.90.550.10">
    <property type="entry name" value="Spore Coat Polysaccharide Biosynthesis Protein SpsA, Chain A"/>
    <property type="match status" value="1"/>
</dbReference>
<dbReference type="PANTHER" id="PTHR22916:SF3">
    <property type="entry name" value="UDP-GLCNAC:BETAGAL BETA-1,3-N-ACETYLGLUCOSAMINYLTRANSFERASE-LIKE PROTEIN 1"/>
    <property type="match status" value="1"/>
</dbReference>
<protein>
    <submittedName>
        <fullName evidence="2">Glycosyltransferase family 2 protein</fullName>
    </submittedName>
</protein>
<dbReference type="PANTHER" id="PTHR22916">
    <property type="entry name" value="GLYCOSYLTRANSFERASE"/>
    <property type="match status" value="1"/>
</dbReference>
<proteinExistence type="predicted"/>
<dbReference type="InterPro" id="IPR001173">
    <property type="entry name" value="Glyco_trans_2-like"/>
</dbReference>
<gene>
    <name evidence="2" type="ORF">H6A32_11960</name>
</gene>
<evidence type="ECO:0000313" key="3">
    <source>
        <dbReference type="Proteomes" id="UP000775686"/>
    </source>
</evidence>
<evidence type="ECO:0000313" key="2">
    <source>
        <dbReference type="EMBL" id="MBM6745010.1"/>
    </source>
</evidence>
<evidence type="ECO:0000259" key="1">
    <source>
        <dbReference type="Pfam" id="PF00535"/>
    </source>
</evidence>
<comment type="caution">
    <text evidence="2">The sequence shown here is derived from an EMBL/GenBank/DDBJ whole genome shotgun (WGS) entry which is preliminary data.</text>
</comment>
<accession>A0ABS2EJ00</accession>
<dbReference type="RefSeq" id="WP_204864447.1">
    <property type="nucleotide sequence ID" value="NZ_JACJKH010000022.1"/>
</dbReference>
<dbReference type="InterPro" id="IPR029044">
    <property type="entry name" value="Nucleotide-diphossugar_trans"/>
</dbReference>
<dbReference type="Proteomes" id="UP000775686">
    <property type="component" value="Unassembled WGS sequence"/>
</dbReference>
<dbReference type="Pfam" id="PF00535">
    <property type="entry name" value="Glycos_transf_2"/>
    <property type="match status" value="1"/>
</dbReference>
<dbReference type="SUPFAM" id="SSF53448">
    <property type="entry name" value="Nucleotide-diphospho-sugar transferases"/>
    <property type="match status" value="1"/>
</dbReference>
<name>A0ABS2EJ00_9FIRM</name>
<feature type="domain" description="Glycosyltransferase 2-like" evidence="1">
    <location>
        <begin position="5"/>
        <end position="168"/>
    </location>
</feature>